<comment type="caution">
    <text evidence="6">The sequence shown here is derived from an EMBL/GenBank/DDBJ whole genome shotgun (WGS) entry which is preliminary data.</text>
</comment>
<dbReference type="SUPFAM" id="SSF52540">
    <property type="entry name" value="P-loop containing nucleoside triphosphate hydrolases"/>
    <property type="match status" value="1"/>
</dbReference>
<gene>
    <name evidence="6" type="primary">VPS1</name>
    <name evidence="6" type="ORF">TCON_1944</name>
</gene>
<dbReference type="PRINTS" id="PR00195">
    <property type="entry name" value="DYNAMIN"/>
</dbReference>
<dbReference type="Pfam" id="PF01031">
    <property type="entry name" value="Dynamin_M"/>
    <property type="match status" value="1"/>
</dbReference>
<dbReference type="PROSITE" id="PS51388">
    <property type="entry name" value="GED"/>
    <property type="match status" value="1"/>
</dbReference>
<dbReference type="InterPro" id="IPR045063">
    <property type="entry name" value="Dynamin_N"/>
</dbReference>
<dbReference type="SMART" id="SM00053">
    <property type="entry name" value="DYNc"/>
    <property type="match status" value="1"/>
</dbReference>
<keyword evidence="2" id="KW-0342">GTP-binding</keyword>
<dbReference type="InterPro" id="IPR030381">
    <property type="entry name" value="G_DYNAMIN_dom"/>
</dbReference>
<dbReference type="InterPro" id="IPR000375">
    <property type="entry name" value="Dynamin_stalk"/>
</dbReference>
<feature type="coiled-coil region" evidence="3">
    <location>
        <begin position="599"/>
        <end position="626"/>
    </location>
</feature>
<evidence type="ECO:0000256" key="1">
    <source>
        <dbReference type="ARBA" id="ARBA00022741"/>
    </source>
</evidence>
<dbReference type="Proteomes" id="UP001516464">
    <property type="component" value="Unassembled WGS sequence"/>
</dbReference>
<dbReference type="PROSITE" id="PS51718">
    <property type="entry name" value="G_DYNAMIN_2"/>
    <property type="match status" value="1"/>
</dbReference>
<keyword evidence="7" id="KW-1185">Reference proteome</keyword>
<evidence type="ECO:0000256" key="2">
    <source>
        <dbReference type="ARBA" id="ARBA00023134"/>
    </source>
</evidence>
<sequence>MDLLIEKINGLQDICTQNGINHTLDLPQIVVVGSQSSGKSSVLENIVGRDFLPRGCGIVTRRPLILQLIYTKEITEEYVIFNHSPEIKFTDFEKVKNEITAETNRLLKSKNDVSHLPITMKLFSSNVLTLTLIDLPGLVKVPTGDQPKNICLKIEEICKSYIINKNAIILAVSAANIDLSNSDALQLARLVDPAYDRTIGVLTKVDLMDKGTDVIDILAGRIIPLRLGYVPVVNRSQKDIEKNKNISQALLDEKSFFENHEAYKKNKNYCGTPYLVNKLNTILHEHIKMCLPELQERINILLHENENNLLQIGPVNLSAKETVLKIINDVTKNFGDSLKGNFETNGTEIVGGARLNYTFHSHFSRFISSMEALENIKDDQIRTLLYNASGSASVLLFTHGAFEQLVKMSILNLKPHALKLVSIVFNEMVKLAHQVVSNTISVRYPSLNEKLISSLINLFKKKTEDTHYLVSSIIEWNVNYINTRHPDFIKWSDVISNELKKLDTTDIKSQLNLNIKIQNKDNKITFDPPPNSLRINGSLTDQETIEIGIIKSLVISYFEIVKKIVIDQVPKAIMSELVQKSEQGIQSTLFREIYELPDIEKYVDEGNESKEQRIRLENNIKALKQAYDIMCSI</sequence>
<evidence type="ECO:0000313" key="7">
    <source>
        <dbReference type="Proteomes" id="UP001516464"/>
    </source>
</evidence>
<evidence type="ECO:0000259" key="5">
    <source>
        <dbReference type="PROSITE" id="PS51718"/>
    </source>
</evidence>
<reference evidence="6 7" key="1">
    <citation type="submission" date="2019-01" db="EMBL/GenBank/DDBJ databases">
        <title>Genomes sequencing and comparative genomics of infectious freshwater microsporidia, Cucumispora dikerogammari and Thelohania contejeani.</title>
        <authorList>
            <person name="Cormier A."/>
            <person name="Giraud I."/>
            <person name="Wattier R."/>
            <person name="Teixeira M."/>
            <person name="Grandjean F."/>
            <person name="Rigaud T."/>
            <person name="Cordaux R."/>
        </authorList>
    </citation>
    <scope>NUCLEOTIDE SEQUENCE [LARGE SCALE GENOMIC DNA]</scope>
    <source>
        <strain evidence="6">T1</strain>
        <tissue evidence="6">Spores</tissue>
    </source>
</reference>
<dbReference type="PANTHER" id="PTHR11566:SF220">
    <property type="entry name" value="VACUOLAR PROTEIN SORTING-ASSOCIATED PROTEIN 1"/>
    <property type="match status" value="1"/>
</dbReference>
<evidence type="ECO:0000313" key="6">
    <source>
        <dbReference type="EMBL" id="KAF7682844.1"/>
    </source>
</evidence>
<dbReference type="Gene3D" id="1.20.120.1240">
    <property type="entry name" value="Dynamin, middle domain"/>
    <property type="match status" value="1"/>
</dbReference>
<dbReference type="InterPro" id="IPR020850">
    <property type="entry name" value="GED_dom"/>
</dbReference>
<name>A0ABQ7HXH5_9MICR</name>
<feature type="domain" description="Dynamin-type G" evidence="5">
    <location>
        <begin position="23"/>
        <end position="292"/>
    </location>
</feature>
<dbReference type="InterPro" id="IPR001401">
    <property type="entry name" value="Dynamin_GTPase"/>
</dbReference>
<keyword evidence="3" id="KW-0175">Coiled coil</keyword>
<organism evidence="6 7">
    <name type="scientific">Astathelohania contejeani</name>
    <dbReference type="NCBI Taxonomy" id="164912"/>
    <lineage>
        <taxon>Eukaryota</taxon>
        <taxon>Fungi</taxon>
        <taxon>Fungi incertae sedis</taxon>
        <taxon>Microsporidia</taxon>
        <taxon>Astathelohaniidae</taxon>
        <taxon>Astathelohania</taxon>
    </lineage>
</organism>
<dbReference type="EMBL" id="SBIQ01000171">
    <property type="protein sequence ID" value="KAF7682844.1"/>
    <property type="molecule type" value="Genomic_DNA"/>
</dbReference>
<dbReference type="InterPro" id="IPR003130">
    <property type="entry name" value="GED"/>
</dbReference>
<dbReference type="Gene3D" id="3.40.50.300">
    <property type="entry name" value="P-loop containing nucleotide triphosphate hydrolases"/>
    <property type="match status" value="1"/>
</dbReference>
<feature type="domain" description="GED" evidence="4">
    <location>
        <begin position="547"/>
        <end position="633"/>
    </location>
</feature>
<evidence type="ECO:0000256" key="3">
    <source>
        <dbReference type="SAM" id="Coils"/>
    </source>
</evidence>
<dbReference type="PANTHER" id="PTHR11566">
    <property type="entry name" value="DYNAMIN"/>
    <property type="match status" value="1"/>
</dbReference>
<dbReference type="InterPro" id="IPR027417">
    <property type="entry name" value="P-loop_NTPase"/>
</dbReference>
<evidence type="ECO:0000259" key="4">
    <source>
        <dbReference type="PROSITE" id="PS51388"/>
    </source>
</evidence>
<dbReference type="Pfam" id="PF00350">
    <property type="entry name" value="Dynamin_N"/>
    <property type="match status" value="1"/>
</dbReference>
<keyword evidence="1" id="KW-0547">Nucleotide-binding</keyword>
<accession>A0ABQ7HXH5</accession>
<protein>
    <submittedName>
        <fullName evidence="6">Vacuolar protein sorting-associated protein 1</fullName>
    </submittedName>
</protein>
<dbReference type="InterPro" id="IPR022812">
    <property type="entry name" value="Dynamin"/>
</dbReference>
<dbReference type="Pfam" id="PF02212">
    <property type="entry name" value="GED"/>
    <property type="match status" value="1"/>
</dbReference>
<dbReference type="CDD" id="cd08771">
    <property type="entry name" value="DLP_1"/>
    <property type="match status" value="1"/>
</dbReference>
<proteinExistence type="predicted"/>
<dbReference type="SMART" id="SM00302">
    <property type="entry name" value="GED"/>
    <property type="match status" value="1"/>
</dbReference>